<comment type="caution">
    <text evidence="1">The sequence shown here is derived from an EMBL/GenBank/DDBJ whole genome shotgun (WGS) entry which is preliminary data.</text>
</comment>
<keyword evidence="2" id="KW-1185">Reference proteome</keyword>
<dbReference type="EMBL" id="JBHSGU010000025">
    <property type="protein sequence ID" value="MFC4701773.1"/>
    <property type="molecule type" value="Genomic_DNA"/>
</dbReference>
<dbReference type="RefSeq" id="WP_382410564.1">
    <property type="nucleotide sequence ID" value="NZ_JBHSGU010000025.1"/>
</dbReference>
<dbReference type="Proteomes" id="UP001595897">
    <property type="component" value="Unassembled WGS sequence"/>
</dbReference>
<reference evidence="2" key="1">
    <citation type="journal article" date="2019" name="Int. J. Syst. Evol. Microbiol.">
        <title>The Global Catalogue of Microorganisms (GCM) 10K type strain sequencing project: providing services to taxonomists for standard genome sequencing and annotation.</title>
        <authorList>
            <consortium name="The Broad Institute Genomics Platform"/>
            <consortium name="The Broad Institute Genome Sequencing Center for Infectious Disease"/>
            <person name="Wu L."/>
            <person name="Ma J."/>
        </authorList>
    </citation>
    <scope>NUCLEOTIDE SEQUENCE [LARGE SCALE GENOMIC DNA]</scope>
    <source>
        <strain evidence="2">KACC 12507</strain>
    </source>
</reference>
<name>A0ABV9M0N6_9ALTE</name>
<protein>
    <submittedName>
        <fullName evidence="1">Uncharacterized protein</fullName>
    </submittedName>
</protein>
<organism evidence="1 2">
    <name type="scientific">Glaciecola siphonariae</name>
    <dbReference type="NCBI Taxonomy" id="521012"/>
    <lineage>
        <taxon>Bacteria</taxon>
        <taxon>Pseudomonadati</taxon>
        <taxon>Pseudomonadota</taxon>
        <taxon>Gammaproteobacteria</taxon>
        <taxon>Alteromonadales</taxon>
        <taxon>Alteromonadaceae</taxon>
        <taxon>Glaciecola</taxon>
    </lineage>
</organism>
<gene>
    <name evidence="1" type="ORF">ACFO4O_16595</name>
</gene>
<accession>A0ABV9M0N6</accession>
<sequence>MRYKQVRVVEGKSVTTHYIDKLYEVEISEGLSTQISYISDVAILRESSAKRVILPKKIALLTRKFR</sequence>
<evidence type="ECO:0000313" key="2">
    <source>
        <dbReference type="Proteomes" id="UP001595897"/>
    </source>
</evidence>
<proteinExistence type="predicted"/>
<evidence type="ECO:0000313" key="1">
    <source>
        <dbReference type="EMBL" id="MFC4701773.1"/>
    </source>
</evidence>